<name>A0ABY4EFB7_9BACI</name>
<reference evidence="1 2" key="1">
    <citation type="submission" date="2022-04" db="EMBL/GenBank/DDBJ databases">
        <title>Halobacillus sp. isolated from saltern.</title>
        <authorList>
            <person name="Won M."/>
            <person name="Lee C.-M."/>
            <person name="Woen H.-Y."/>
            <person name="Kwon S.-W."/>
        </authorList>
    </citation>
    <scope>NUCLEOTIDE SEQUENCE [LARGE SCALE GENOMIC DNA]</scope>
    <source>
        <strain evidence="1 2">SSBR10-3</strain>
    </source>
</reference>
<proteinExistence type="predicted"/>
<sequence length="200" mass="22866">MDLKIVGAGLPRTGTSSLKKTLEELLGAPCCHMSALPGHPFNLANGWKEALKTGSTNWDKLLEEYIAAVDWPVSLFWKQLSEHYPDAVVLLSVRENVEDWWESVDSTILKHARKAMSPDWQEGRDLVAMLEQFTGTKDWDHPEVMKNAYLKHNQEVRNAIPSDRLVEWKAADGWEPICHALNLPVPDKPFPWLNKRNEWS</sequence>
<dbReference type="PANTHER" id="PTHR36978:SF4">
    <property type="entry name" value="P-LOOP CONTAINING NUCLEOSIDE TRIPHOSPHATE HYDROLASE PROTEIN"/>
    <property type="match status" value="1"/>
</dbReference>
<organism evidence="1 2">
    <name type="scientific">Halobacillus salinarum</name>
    <dbReference type="NCBI Taxonomy" id="2932257"/>
    <lineage>
        <taxon>Bacteria</taxon>
        <taxon>Bacillati</taxon>
        <taxon>Bacillota</taxon>
        <taxon>Bacilli</taxon>
        <taxon>Bacillales</taxon>
        <taxon>Bacillaceae</taxon>
        <taxon>Halobacillus</taxon>
    </lineage>
</organism>
<dbReference type="Proteomes" id="UP000831787">
    <property type="component" value="Chromosome"/>
</dbReference>
<evidence type="ECO:0000313" key="1">
    <source>
        <dbReference type="EMBL" id="UOQ42856.1"/>
    </source>
</evidence>
<keyword evidence="2" id="KW-1185">Reference proteome</keyword>
<evidence type="ECO:0000313" key="2">
    <source>
        <dbReference type="Proteomes" id="UP000831787"/>
    </source>
</evidence>
<protein>
    <recommendedName>
        <fullName evidence="3">Sulfotransferase family protein</fullName>
    </recommendedName>
</protein>
<dbReference type="EMBL" id="CP095073">
    <property type="protein sequence ID" value="UOQ42856.1"/>
    <property type="molecule type" value="Genomic_DNA"/>
</dbReference>
<dbReference type="InterPro" id="IPR040632">
    <property type="entry name" value="Sulfotransfer_4"/>
</dbReference>
<dbReference type="InterPro" id="IPR027417">
    <property type="entry name" value="P-loop_NTPase"/>
</dbReference>
<dbReference type="Pfam" id="PF17784">
    <property type="entry name" value="Sulfotransfer_4"/>
    <property type="match status" value="1"/>
</dbReference>
<gene>
    <name evidence="1" type="ORF">MUN89_12885</name>
</gene>
<dbReference type="Gene3D" id="3.40.50.300">
    <property type="entry name" value="P-loop containing nucleotide triphosphate hydrolases"/>
    <property type="match status" value="1"/>
</dbReference>
<evidence type="ECO:0008006" key="3">
    <source>
        <dbReference type="Google" id="ProtNLM"/>
    </source>
</evidence>
<accession>A0ABY4EFB7</accession>
<dbReference type="PANTHER" id="PTHR36978">
    <property type="entry name" value="P-LOOP CONTAINING NUCLEOTIDE TRIPHOSPHATE HYDROLASE"/>
    <property type="match status" value="1"/>
</dbReference>
<dbReference type="RefSeq" id="WP_244708216.1">
    <property type="nucleotide sequence ID" value="NZ_CP095073.1"/>
</dbReference>
<dbReference type="SUPFAM" id="SSF52540">
    <property type="entry name" value="P-loop containing nucleoside triphosphate hydrolases"/>
    <property type="match status" value="1"/>
</dbReference>